<dbReference type="EMBL" id="BCNO01000003">
    <property type="protein sequence ID" value="GAQ95819.1"/>
    <property type="molecule type" value="Genomic_DNA"/>
</dbReference>
<name>A0A0U9HS35_9BACT</name>
<evidence type="ECO:0000313" key="13">
    <source>
        <dbReference type="Proteomes" id="UP000054976"/>
    </source>
</evidence>
<evidence type="ECO:0000256" key="3">
    <source>
        <dbReference type="ARBA" id="ARBA00022730"/>
    </source>
</evidence>
<evidence type="ECO:0000256" key="8">
    <source>
        <dbReference type="ARBA" id="ARBA00035167"/>
    </source>
</evidence>
<dbReference type="GO" id="GO:0015935">
    <property type="term" value="C:small ribosomal subunit"/>
    <property type="evidence" value="ECO:0007669"/>
    <property type="project" value="TreeGrafter"/>
</dbReference>
<evidence type="ECO:0000256" key="7">
    <source>
        <dbReference type="ARBA" id="ARBA00023274"/>
    </source>
</evidence>
<keyword evidence="6 11" id="KW-0689">Ribosomal protein</keyword>
<evidence type="ECO:0000256" key="11">
    <source>
        <dbReference type="HAMAP-Rule" id="MF_01364"/>
    </source>
</evidence>
<dbReference type="PANTHER" id="PTHR19836:SF19">
    <property type="entry name" value="SMALL RIBOSOMAL SUBUNIT PROTEIN US14M"/>
    <property type="match status" value="1"/>
</dbReference>
<evidence type="ECO:0000256" key="9">
    <source>
        <dbReference type="ARBA" id="ARBA00047110"/>
    </source>
</evidence>
<proteinExistence type="inferred from homology"/>
<dbReference type="InterPro" id="IPR018271">
    <property type="entry name" value="Ribosomal_uS14_CS"/>
</dbReference>
<dbReference type="InterPro" id="IPR023053">
    <property type="entry name" value="Ribosomal_uS14_bact"/>
</dbReference>
<comment type="cofactor">
    <cofactor evidence="11">
        <name>Zn(2+)</name>
        <dbReference type="ChEBI" id="CHEBI:29105"/>
    </cofactor>
    <text evidence="11">Binds 1 zinc ion per subunit.</text>
</comment>
<comment type="subunit">
    <text evidence="9 11">Part of the 30S ribosomal subunit. Contacts proteins S3 and S10.</text>
</comment>
<evidence type="ECO:0000256" key="5">
    <source>
        <dbReference type="ARBA" id="ARBA00022884"/>
    </source>
</evidence>
<evidence type="ECO:0000256" key="10">
    <source>
        <dbReference type="ARBA" id="ARBA00060857"/>
    </source>
</evidence>
<dbReference type="AlphaFoldDB" id="A0A0U9HS35"/>
<feature type="binding site" evidence="11">
    <location>
        <position position="27"/>
    </location>
    <ligand>
        <name>Zn(2+)</name>
        <dbReference type="ChEBI" id="CHEBI:29105"/>
    </ligand>
</feature>
<organism evidence="12 13">
    <name type="scientific">Thermodesulfovibrio aggregans</name>
    <dbReference type="NCBI Taxonomy" id="86166"/>
    <lineage>
        <taxon>Bacteria</taxon>
        <taxon>Pseudomonadati</taxon>
        <taxon>Nitrospirota</taxon>
        <taxon>Thermodesulfovibrionia</taxon>
        <taxon>Thermodesulfovibrionales</taxon>
        <taxon>Thermodesulfovibrionaceae</taxon>
        <taxon>Thermodesulfovibrio</taxon>
    </lineage>
</organism>
<dbReference type="GO" id="GO:0008270">
    <property type="term" value="F:zinc ion binding"/>
    <property type="evidence" value="ECO:0007669"/>
    <property type="project" value="UniProtKB-UniRule"/>
</dbReference>
<evidence type="ECO:0000256" key="6">
    <source>
        <dbReference type="ARBA" id="ARBA00022980"/>
    </source>
</evidence>
<dbReference type="InterPro" id="IPR043140">
    <property type="entry name" value="Ribosomal_uS14_sf"/>
</dbReference>
<reference evidence="13" key="1">
    <citation type="submission" date="2016-01" db="EMBL/GenBank/DDBJ databases">
        <title>Draft genome sequence of Thermodesulfovibrio aggregans strain TGE-P1.</title>
        <authorList>
            <person name="Sekiguchi Y."/>
            <person name="Ohashi A."/>
            <person name="Matsuura N."/>
            <person name="Tourlousse M.D."/>
        </authorList>
    </citation>
    <scope>NUCLEOTIDE SEQUENCE [LARGE SCALE GENOMIC DNA]</scope>
    <source>
        <strain evidence="13">TGE-P1</strain>
    </source>
</reference>
<keyword evidence="5 11" id="KW-0694">RNA-binding</keyword>
<sequence>MARKCKIERSKYPPKFKVRVRNRCKICGRPRGYLRDFGLCRICFRFLANSGKIPGVVKASW</sequence>
<dbReference type="GO" id="GO:0006412">
    <property type="term" value="P:translation"/>
    <property type="evidence" value="ECO:0007669"/>
    <property type="project" value="UniProtKB-UniRule"/>
</dbReference>
<dbReference type="SUPFAM" id="SSF57716">
    <property type="entry name" value="Glucocorticoid receptor-like (DNA-binding domain)"/>
    <property type="match status" value="1"/>
</dbReference>
<dbReference type="PANTHER" id="PTHR19836">
    <property type="entry name" value="30S RIBOSOMAL PROTEIN S14"/>
    <property type="match status" value="1"/>
</dbReference>
<keyword evidence="2 11" id="KW-0479">Metal-binding</keyword>
<feature type="binding site" evidence="11">
    <location>
        <position position="40"/>
    </location>
    <ligand>
        <name>Zn(2+)</name>
        <dbReference type="ChEBI" id="CHEBI:29105"/>
    </ligand>
</feature>
<dbReference type="OrthoDB" id="9810484at2"/>
<gene>
    <name evidence="11" type="primary">rpsZ</name>
    <name evidence="11" type="synonym">rpsN</name>
    <name evidence="12" type="ORF">TAGGR_3297</name>
</gene>
<dbReference type="RefSeq" id="WP_059177238.1">
    <property type="nucleotide sequence ID" value="NZ_BCNO01000003.1"/>
</dbReference>
<evidence type="ECO:0000313" key="12">
    <source>
        <dbReference type="EMBL" id="GAQ95819.1"/>
    </source>
</evidence>
<dbReference type="Pfam" id="PF00253">
    <property type="entry name" value="Ribosomal_S14"/>
    <property type="match status" value="1"/>
</dbReference>
<comment type="caution">
    <text evidence="12">The sequence shown here is derived from an EMBL/GenBank/DDBJ whole genome shotgun (WGS) entry which is preliminary data.</text>
</comment>
<keyword evidence="7 11" id="KW-0687">Ribonucleoprotein</keyword>
<feature type="binding site" evidence="11">
    <location>
        <position position="43"/>
    </location>
    <ligand>
        <name>Zn(2+)</name>
        <dbReference type="ChEBI" id="CHEBI:29105"/>
    </ligand>
</feature>
<dbReference type="Gene3D" id="4.10.830.10">
    <property type="entry name" value="30s Ribosomal Protein S14, Chain N"/>
    <property type="match status" value="1"/>
</dbReference>
<evidence type="ECO:0000256" key="4">
    <source>
        <dbReference type="ARBA" id="ARBA00022833"/>
    </source>
</evidence>
<keyword evidence="4 11" id="KW-0862">Zinc</keyword>
<evidence type="ECO:0000256" key="1">
    <source>
        <dbReference type="ARBA" id="ARBA00003686"/>
    </source>
</evidence>
<protein>
    <recommendedName>
        <fullName evidence="8 11">Small ribosomal subunit protein uS14</fullName>
    </recommendedName>
</protein>
<feature type="binding site" evidence="11">
    <location>
        <position position="24"/>
    </location>
    <ligand>
        <name>Zn(2+)</name>
        <dbReference type="ChEBI" id="CHEBI:29105"/>
    </ligand>
</feature>
<comment type="similarity">
    <text evidence="10 11">Belongs to the universal ribosomal protein uS14 family. Zinc-binding uS14 subfamily.</text>
</comment>
<keyword evidence="3 11" id="KW-0699">rRNA-binding</keyword>
<evidence type="ECO:0000256" key="2">
    <source>
        <dbReference type="ARBA" id="ARBA00022723"/>
    </source>
</evidence>
<dbReference type="GO" id="GO:0003735">
    <property type="term" value="F:structural constituent of ribosome"/>
    <property type="evidence" value="ECO:0007669"/>
    <property type="project" value="InterPro"/>
</dbReference>
<accession>A0A0U9HS35</accession>
<dbReference type="HAMAP" id="MF_01364_B">
    <property type="entry name" value="Ribosomal_uS14_2_B"/>
    <property type="match status" value="1"/>
</dbReference>
<dbReference type="FunFam" id="4.10.830.10:FF:000001">
    <property type="entry name" value="30S ribosomal protein S14 type Z"/>
    <property type="match status" value="1"/>
</dbReference>
<dbReference type="Proteomes" id="UP000054976">
    <property type="component" value="Unassembled WGS sequence"/>
</dbReference>
<dbReference type="InterPro" id="IPR001209">
    <property type="entry name" value="Ribosomal_uS14"/>
</dbReference>
<dbReference type="NCBIfam" id="NF005974">
    <property type="entry name" value="PRK08061.1"/>
    <property type="match status" value="1"/>
</dbReference>
<comment type="function">
    <text evidence="1 11">Binds 16S rRNA, required for the assembly of 30S particles and may also be responsible for determining the conformation of the 16S rRNA at the A site.</text>
</comment>
<keyword evidence="13" id="KW-1185">Reference proteome</keyword>
<dbReference type="GO" id="GO:0019843">
    <property type="term" value="F:rRNA binding"/>
    <property type="evidence" value="ECO:0007669"/>
    <property type="project" value="UniProtKB-UniRule"/>
</dbReference>
<dbReference type="STRING" id="86166.TAGGR_3297"/>
<dbReference type="GO" id="GO:0005737">
    <property type="term" value="C:cytoplasm"/>
    <property type="evidence" value="ECO:0007669"/>
    <property type="project" value="UniProtKB-ARBA"/>
</dbReference>
<dbReference type="PROSITE" id="PS00527">
    <property type="entry name" value="RIBOSOMAL_S14"/>
    <property type="match status" value="1"/>
</dbReference>